<sequence>MSKSRSHVSRLAAVRSPDNRRSDVRPPTPDNDDEYLLEYFAQGQRVIRELQAAQSVIRQVEGLAKSKNGLVEAAADGEGGLTRLYIDPQAMRLGESALGHEVAAVLRAAQEDAARKAQEIADAAESAAALPQPLDEAFVRGRVEQAARDLLQ</sequence>
<feature type="region of interest" description="Disordered" evidence="1">
    <location>
        <begin position="1"/>
        <end position="33"/>
    </location>
</feature>
<dbReference type="SUPFAM" id="SSF82607">
    <property type="entry name" value="YbaB-like"/>
    <property type="match status" value="1"/>
</dbReference>
<dbReference type="InterPro" id="IPR036894">
    <property type="entry name" value="YbaB-like_sf"/>
</dbReference>
<dbReference type="Proteomes" id="UP001596514">
    <property type="component" value="Unassembled WGS sequence"/>
</dbReference>
<dbReference type="EMBL" id="JBHTEE010000001">
    <property type="protein sequence ID" value="MFC7604484.1"/>
    <property type="molecule type" value="Genomic_DNA"/>
</dbReference>
<gene>
    <name evidence="2" type="ORF">ACFQVD_30665</name>
</gene>
<proteinExistence type="predicted"/>
<dbReference type="InterPro" id="IPR004401">
    <property type="entry name" value="YbaB/EbfC"/>
</dbReference>
<keyword evidence="3" id="KW-1185">Reference proteome</keyword>
<protein>
    <submittedName>
        <fullName evidence="2">YbaB/EbfC family nucleoid-associated protein</fullName>
    </submittedName>
</protein>
<evidence type="ECO:0000313" key="3">
    <source>
        <dbReference type="Proteomes" id="UP001596514"/>
    </source>
</evidence>
<evidence type="ECO:0000313" key="2">
    <source>
        <dbReference type="EMBL" id="MFC7604484.1"/>
    </source>
</evidence>
<dbReference type="Gene3D" id="3.30.1310.10">
    <property type="entry name" value="Nucleoid-associated protein YbaB-like domain"/>
    <property type="match status" value="1"/>
</dbReference>
<name>A0ABW2T7Y3_9ACTN</name>
<comment type="caution">
    <text evidence="2">The sequence shown here is derived from an EMBL/GenBank/DDBJ whole genome shotgun (WGS) entry which is preliminary data.</text>
</comment>
<dbReference type="Pfam" id="PF02575">
    <property type="entry name" value="YbaB_DNA_bd"/>
    <property type="match status" value="1"/>
</dbReference>
<organism evidence="2 3">
    <name type="scientific">Streptosporangium amethystogenes subsp. fukuiense</name>
    <dbReference type="NCBI Taxonomy" id="698418"/>
    <lineage>
        <taxon>Bacteria</taxon>
        <taxon>Bacillati</taxon>
        <taxon>Actinomycetota</taxon>
        <taxon>Actinomycetes</taxon>
        <taxon>Streptosporangiales</taxon>
        <taxon>Streptosporangiaceae</taxon>
        <taxon>Streptosporangium</taxon>
    </lineage>
</organism>
<accession>A0ABW2T7Y3</accession>
<dbReference type="RefSeq" id="WP_386272748.1">
    <property type="nucleotide sequence ID" value="NZ_JBHSIJ010000002.1"/>
</dbReference>
<reference evidence="3" key="1">
    <citation type="journal article" date="2019" name="Int. J. Syst. Evol. Microbiol.">
        <title>The Global Catalogue of Microorganisms (GCM) 10K type strain sequencing project: providing services to taxonomists for standard genome sequencing and annotation.</title>
        <authorList>
            <consortium name="The Broad Institute Genomics Platform"/>
            <consortium name="The Broad Institute Genome Sequencing Center for Infectious Disease"/>
            <person name="Wu L."/>
            <person name="Ma J."/>
        </authorList>
    </citation>
    <scope>NUCLEOTIDE SEQUENCE [LARGE SCALE GENOMIC DNA]</scope>
    <source>
        <strain evidence="3">JCM 10083</strain>
    </source>
</reference>
<evidence type="ECO:0000256" key="1">
    <source>
        <dbReference type="SAM" id="MobiDB-lite"/>
    </source>
</evidence>